<protein>
    <submittedName>
        <fullName evidence="1">Uncharacterized protein</fullName>
    </submittedName>
</protein>
<proteinExistence type="predicted"/>
<dbReference type="AlphaFoldDB" id="A0A139BWP1"/>
<dbReference type="Proteomes" id="UP000070578">
    <property type="component" value="Unassembled WGS sequence"/>
</dbReference>
<organism evidence="1 2">
    <name type="scientific">Candidatus Gallionella acididurans</name>
    <dbReference type="NCBI Taxonomy" id="1796491"/>
    <lineage>
        <taxon>Bacteria</taxon>
        <taxon>Pseudomonadati</taxon>
        <taxon>Pseudomonadota</taxon>
        <taxon>Betaproteobacteria</taxon>
        <taxon>Nitrosomonadales</taxon>
        <taxon>Gallionellaceae</taxon>
        <taxon>Gallionella</taxon>
    </lineage>
</organism>
<dbReference type="EMBL" id="LSLI01000006">
    <property type="protein sequence ID" value="KXS33424.1"/>
    <property type="molecule type" value="Genomic_DNA"/>
</dbReference>
<comment type="caution">
    <text evidence="1">The sequence shown here is derived from an EMBL/GenBank/DDBJ whole genome shotgun (WGS) entry which is preliminary data.</text>
</comment>
<reference evidence="1 2" key="2">
    <citation type="submission" date="2016-03" db="EMBL/GenBank/DDBJ databases">
        <title>New uncultured bacterium of the family Gallionellaceae from acid mine drainage: description and reconstruction of genome based on metagenomic analysis of microbial community.</title>
        <authorList>
            <person name="Kadnikov V."/>
            <person name="Ivasenko D."/>
            <person name="Beletsky A."/>
            <person name="Mardanov A."/>
            <person name="Danilova E."/>
            <person name="Pimenov N."/>
            <person name="Karnachuk O."/>
            <person name="Ravin N."/>
        </authorList>
    </citation>
    <scope>NUCLEOTIDE SEQUENCE [LARGE SCALE GENOMIC DNA]</scope>
    <source>
        <strain evidence="1">ShG14-8</strain>
    </source>
</reference>
<evidence type="ECO:0000313" key="1">
    <source>
        <dbReference type="EMBL" id="KXS33424.1"/>
    </source>
</evidence>
<name>A0A139BWP1_9PROT</name>
<evidence type="ECO:0000313" key="2">
    <source>
        <dbReference type="Proteomes" id="UP000070578"/>
    </source>
</evidence>
<accession>A0A139BWP1</accession>
<sequence length="141" mass="15383">MGVNLTKEIEALMKIESELTAPGIESLTEKQSARLERARAELDSIAASKPGIVEHVRKDIAQGLALLGKKNYQKGLSLVRGKLFPLAIRTAAGLVVQRSDIEKLNSAGAAIGDHTVISLEQNKLCKRTENGDLILPWEWDI</sequence>
<gene>
    <name evidence="1" type="ORF">AWT59_0450</name>
</gene>
<reference evidence="1 2" key="1">
    <citation type="submission" date="2016-02" db="EMBL/GenBank/DDBJ databases">
        <authorList>
            <person name="Wen L."/>
            <person name="He K."/>
            <person name="Yang H."/>
        </authorList>
    </citation>
    <scope>NUCLEOTIDE SEQUENCE [LARGE SCALE GENOMIC DNA]</scope>
    <source>
        <strain evidence="1">ShG14-8</strain>
    </source>
</reference>